<dbReference type="KEGG" id="mlir:LPB04_07775"/>
<feature type="transmembrane region" description="Helical" evidence="1">
    <location>
        <begin position="117"/>
        <end position="139"/>
    </location>
</feature>
<keyword evidence="1" id="KW-1133">Transmembrane helix</keyword>
<dbReference type="RefSeq" id="WP_193688137.1">
    <property type="nucleotide sequence ID" value="NZ_CP062941.1"/>
</dbReference>
<accession>A0A7L9U9Q2</accession>
<dbReference type="InterPro" id="IPR045708">
    <property type="entry name" value="DUF6064"/>
</dbReference>
<evidence type="ECO:0000313" key="3">
    <source>
        <dbReference type="Proteomes" id="UP000593875"/>
    </source>
</evidence>
<feature type="transmembrane region" description="Helical" evidence="1">
    <location>
        <begin position="56"/>
        <end position="74"/>
    </location>
</feature>
<feature type="transmembrane region" description="Helical" evidence="1">
    <location>
        <begin position="29"/>
        <end position="49"/>
    </location>
</feature>
<organism evidence="2 3">
    <name type="scientific">Massilia litorea</name>
    <dbReference type="NCBI Taxonomy" id="2769491"/>
    <lineage>
        <taxon>Bacteria</taxon>
        <taxon>Pseudomonadati</taxon>
        <taxon>Pseudomonadota</taxon>
        <taxon>Betaproteobacteria</taxon>
        <taxon>Burkholderiales</taxon>
        <taxon>Oxalobacteraceae</taxon>
        <taxon>Telluria group</taxon>
        <taxon>Massilia</taxon>
    </lineage>
</organism>
<dbReference type="EMBL" id="CP062941">
    <property type="protein sequence ID" value="QOL51159.1"/>
    <property type="molecule type" value="Genomic_DNA"/>
</dbReference>
<keyword evidence="1" id="KW-0472">Membrane</keyword>
<evidence type="ECO:0008006" key="4">
    <source>
        <dbReference type="Google" id="ProtNLM"/>
    </source>
</evidence>
<reference evidence="2 3" key="1">
    <citation type="submission" date="2020-10" db="EMBL/GenBank/DDBJ databases">
        <title>Genome sequencing of Massilia sp. LPB0304.</title>
        <authorList>
            <person name="Kim J."/>
        </authorList>
    </citation>
    <scope>NUCLEOTIDE SEQUENCE [LARGE SCALE GENOMIC DNA]</scope>
    <source>
        <strain evidence="2 3">LPB0304</strain>
    </source>
</reference>
<sequence length="224" mass="24209">MSEWWTYRPSDLLMFSKATYFRLFELQNLALWPIHLLALGAGIALLVCLAQGGARAGRATAVLLALAWLHVAWRYFVERYATINTGAPYCALGFALQAVLLFWLASRKDAPRLTEPAGSLGKLALGIGCVALVVYPLLAPLGGRRLAGAELFGLAPDPTVAMTLAALLLWRSGPFLWIVPLLWCAVSGATLMELRAGQAWLLPLLTVLAVGARLLAARRATNKT</sequence>
<feature type="transmembrane region" description="Helical" evidence="1">
    <location>
        <begin position="198"/>
        <end position="216"/>
    </location>
</feature>
<keyword evidence="3" id="KW-1185">Reference proteome</keyword>
<dbReference type="Pfam" id="PF19540">
    <property type="entry name" value="DUF6064"/>
    <property type="match status" value="1"/>
</dbReference>
<feature type="transmembrane region" description="Helical" evidence="1">
    <location>
        <begin position="86"/>
        <end position="105"/>
    </location>
</feature>
<evidence type="ECO:0000256" key="1">
    <source>
        <dbReference type="SAM" id="Phobius"/>
    </source>
</evidence>
<protein>
    <recommendedName>
        <fullName evidence="4">MFS transporter permease</fullName>
    </recommendedName>
</protein>
<keyword evidence="1" id="KW-0812">Transmembrane</keyword>
<gene>
    <name evidence="2" type="ORF">LPB04_07775</name>
</gene>
<proteinExistence type="predicted"/>
<name>A0A7L9U9Q2_9BURK</name>
<feature type="transmembrane region" description="Helical" evidence="1">
    <location>
        <begin position="175"/>
        <end position="192"/>
    </location>
</feature>
<dbReference type="AlphaFoldDB" id="A0A7L9U9Q2"/>
<evidence type="ECO:0000313" key="2">
    <source>
        <dbReference type="EMBL" id="QOL51159.1"/>
    </source>
</evidence>
<dbReference type="Proteomes" id="UP000593875">
    <property type="component" value="Chromosome"/>
</dbReference>